<dbReference type="RefSeq" id="XP_014161037.1">
    <property type="nucleotide sequence ID" value="XM_014305562.1"/>
</dbReference>
<organism evidence="2 3">
    <name type="scientific">Sphaeroforma arctica JP610</name>
    <dbReference type="NCBI Taxonomy" id="667725"/>
    <lineage>
        <taxon>Eukaryota</taxon>
        <taxon>Ichthyosporea</taxon>
        <taxon>Ichthyophonida</taxon>
        <taxon>Sphaeroforma</taxon>
    </lineage>
</organism>
<dbReference type="PANTHER" id="PTHR10182:SF3">
    <property type="entry name" value="PROTEIN MO25"/>
    <property type="match status" value="1"/>
</dbReference>
<dbReference type="SUPFAM" id="SSF48371">
    <property type="entry name" value="ARM repeat"/>
    <property type="match status" value="1"/>
</dbReference>
<dbReference type="GO" id="GO:0043539">
    <property type="term" value="F:protein serine/threonine kinase activator activity"/>
    <property type="evidence" value="ECO:0007669"/>
    <property type="project" value="TreeGrafter"/>
</dbReference>
<dbReference type="Gene3D" id="1.25.10.10">
    <property type="entry name" value="Leucine-rich Repeat Variant"/>
    <property type="match status" value="1"/>
</dbReference>
<reference evidence="2 3" key="1">
    <citation type="submission" date="2011-02" db="EMBL/GenBank/DDBJ databases">
        <title>The Genome Sequence of Sphaeroforma arctica JP610.</title>
        <authorList>
            <consortium name="The Broad Institute Genome Sequencing Platform"/>
            <person name="Russ C."/>
            <person name="Cuomo C."/>
            <person name="Young S.K."/>
            <person name="Zeng Q."/>
            <person name="Gargeya S."/>
            <person name="Alvarado L."/>
            <person name="Berlin A."/>
            <person name="Chapman S.B."/>
            <person name="Chen Z."/>
            <person name="Freedman E."/>
            <person name="Gellesch M."/>
            <person name="Goldberg J."/>
            <person name="Griggs A."/>
            <person name="Gujja S."/>
            <person name="Heilman E."/>
            <person name="Heiman D."/>
            <person name="Howarth C."/>
            <person name="Mehta T."/>
            <person name="Neiman D."/>
            <person name="Pearson M."/>
            <person name="Roberts A."/>
            <person name="Saif S."/>
            <person name="Shea T."/>
            <person name="Shenoy N."/>
            <person name="Sisk P."/>
            <person name="Stolte C."/>
            <person name="Sykes S."/>
            <person name="White J."/>
            <person name="Yandava C."/>
            <person name="Burger G."/>
            <person name="Gray M.W."/>
            <person name="Holland P.W.H."/>
            <person name="King N."/>
            <person name="Lang F.B.F."/>
            <person name="Roger A.J."/>
            <person name="Ruiz-Trillo I."/>
            <person name="Haas B."/>
            <person name="Nusbaum C."/>
            <person name="Birren B."/>
        </authorList>
    </citation>
    <scope>NUCLEOTIDE SEQUENCE [LARGE SCALE GENOMIC DNA]</scope>
    <source>
        <strain evidence="2 3">JP610</strain>
    </source>
</reference>
<gene>
    <name evidence="2" type="ORF">SARC_00758</name>
</gene>
<dbReference type="PANTHER" id="PTHR10182">
    <property type="entry name" value="CALCIUM-BINDING PROTEIN 39-RELATED"/>
    <property type="match status" value="1"/>
</dbReference>
<dbReference type="STRING" id="667725.A0A0L0GDQ7"/>
<dbReference type="GeneID" id="25901262"/>
<dbReference type="InterPro" id="IPR016024">
    <property type="entry name" value="ARM-type_fold"/>
</dbReference>
<dbReference type="AlphaFoldDB" id="A0A0L0GDQ7"/>
<dbReference type="GO" id="GO:0035556">
    <property type="term" value="P:intracellular signal transduction"/>
    <property type="evidence" value="ECO:0007669"/>
    <property type="project" value="TreeGrafter"/>
</dbReference>
<evidence type="ECO:0000313" key="2">
    <source>
        <dbReference type="EMBL" id="KNC87135.1"/>
    </source>
</evidence>
<dbReference type="OrthoDB" id="609103at2759"/>
<dbReference type="InterPro" id="IPR013878">
    <property type="entry name" value="Mo25"/>
</dbReference>
<protein>
    <submittedName>
        <fullName evidence="2">Calcium-binding protein 39</fullName>
    </submittedName>
</protein>
<dbReference type="EMBL" id="KQ241622">
    <property type="protein sequence ID" value="KNC87135.1"/>
    <property type="molecule type" value="Genomic_DNA"/>
</dbReference>
<dbReference type="Proteomes" id="UP000054560">
    <property type="component" value="Unassembled WGS sequence"/>
</dbReference>
<sequence length="302" mass="34803">MTIDIRESEANPQLVVQLAQEVYNTDLLLLLVNNLASFEFEAKKDAAQIFNNLLRRQVGTRFPTVEYICQREAILFVLVQGYESDQNDIALNCGLMLRECIKHEALTKIVLNSSLLFQFFTYVELPTFDVAADAFATFKELITRHKVVVAEVLEAKYEEFFKHYDNLLDSSNYVTRRQSLKLLGEILLDRANFNIMTRYICGPENLKRMMNLLRSKSRNIQFEAFHVFKVFVANPNKPEPILNILLKNKEKLVDFLNKFHNDRTDDEQFNDEKAYLMKQIQNLHPASASNAANPGGSSPQPV</sequence>
<dbReference type="Pfam" id="PF08569">
    <property type="entry name" value="Mo25"/>
    <property type="match status" value="1"/>
</dbReference>
<dbReference type="eggNOG" id="KOG1566">
    <property type="taxonomic scope" value="Eukaryota"/>
</dbReference>
<evidence type="ECO:0000313" key="3">
    <source>
        <dbReference type="Proteomes" id="UP000054560"/>
    </source>
</evidence>
<proteinExistence type="inferred from homology"/>
<comment type="similarity">
    <text evidence="1">Belongs to the Mo25 family.</text>
</comment>
<evidence type="ECO:0000256" key="1">
    <source>
        <dbReference type="ARBA" id="ARBA00011012"/>
    </source>
</evidence>
<accession>A0A0L0GDQ7</accession>
<keyword evidence="3" id="KW-1185">Reference proteome</keyword>
<dbReference type="InterPro" id="IPR011989">
    <property type="entry name" value="ARM-like"/>
</dbReference>
<name>A0A0L0GDQ7_9EUKA</name>